<dbReference type="RefSeq" id="WP_387970867.1">
    <property type="nucleotide sequence ID" value="NZ_JBHRWO010000004.1"/>
</dbReference>
<dbReference type="EMBL" id="JBHRWO010000004">
    <property type="protein sequence ID" value="MFC3491675.1"/>
    <property type="molecule type" value="Genomic_DNA"/>
</dbReference>
<proteinExistence type="predicted"/>
<organism evidence="1 2">
    <name type="scientific">Glycomyces rhizosphaerae</name>
    <dbReference type="NCBI Taxonomy" id="2054422"/>
    <lineage>
        <taxon>Bacteria</taxon>
        <taxon>Bacillati</taxon>
        <taxon>Actinomycetota</taxon>
        <taxon>Actinomycetes</taxon>
        <taxon>Glycomycetales</taxon>
        <taxon>Glycomycetaceae</taxon>
        <taxon>Glycomyces</taxon>
    </lineage>
</organism>
<gene>
    <name evidence="1" type="ORF">ACFO8M_04130</name>
</gene>
<protein>
    <submittedName>
        <fullName evidence="1">Uncharacterized protein</fullName>
    </submittedName>
</protein>
<name>A0ABV7PT70_9ACTN</name>
<evidence type="ECO:0000313" key="1">
    <source>
        <dbReference type="EMBL" id="MFC3491675.1"/>
    </source>
</evidence>
<evidence type="ECO:0000313" key="2">
    <source>
        <dbReference type="Proteomes" id="UP001595712"/>
    </source>
</evidence>
<sequence length="449" mass="49528">MGLQLLAWSGEPGDTDLIGTFALLGRNYRSIALRALKRLGLGTPGLFALANRVPLRERHPFAVTLGAAPIADINALVAALSVGDAITLLRMTEDFQGTPEWIRGNERLAAAVVAAAENPLLMGDGPQTPVSMVWLRDGIRYGPCALLGYSPGQRRQAIERLGAWLSAPCTLEAVKAEVARRPGDSQAIWLHHQVIEAQRDRSGDFPEGLAIRIAVPQPGSPGDVRTHLLIDGVPLEPRSFGMGMPRIPERFQGAEDGLQATAESREVVLAEADCTEGCCGALRARIRRVEARGRVEWEVWRTRGAQGDPERFSFDAAAYDTEVARAASDFAWEWPARRVARLLRERMEAEPGLMSRWECRFGSADSWNRERSVLRLHFAHPEVPSPSSDRPWLQFEYKVEVPDAAIVDDDAVTAIVDRIVQRFRDADPKRFARVIGGSRELAESLGIPW</sequence>
<comment type="caution">
    <text evidence="1">The sequence shown here is derived from an EMBL/GenBank/DDBJ whole genome shotgun (WGS) entry which is preliminary data.</text>
</comment>
<keyword evidence="2" id="KW-1185">Reference proteome</keyword>
<dbReference type="Proteomes" id="UP001595712">
    <property type="component" value="Unassembled WGS sequence"/>
</dbReference>
<reference evidence="2" key="1">
    <citation type="journal article" date="2019" name="Int. J. Syst. Evol. Microbiol.">
        <title>The Global Catalogue of Microorganisms (GCM) 10K type strain sequencing project: providing services to taxonomists for standard genome sequencing and annotation.</title>
        <authorList>
            <consortium name="The Broad Institute Genomics Platform"/>
            <consortium name="The Broad Institute Genome Sequencing Center for Infectious Disease"/>
            <person name="Wu L."/>
            <person name="Ma J."/>
        </authorList>
    </citation>
    <scope>NUCLEOTIDE SEQUENCE [LARGE SCALE GENOMIC DNA]</scope>
    <source>
        <strain evidence="2">CGMCC 4.7396</strain>
    </source>
</reference>
<accession>A0ABV7PT70</accession>